<evidence type="ECO:0000256" key="2">
    <source>
        <dbReference type="SAM" id="MobiDB-lite"/>
    </source>
</evidence>
<dbReference type="Proteomes" id="UP000233276">
    <property type="component" value="Chromosome"/>
</dbReference>
<organism evidence="4 5">
    <name type="scientific">Microbacterium hominis</name>
    <dbReference type="NCBI Taxonomy" id="162426"/>
    <lineage>
        <taxon>Bacteria</taxon>
        <taxon>Bacillati</taxon>
        <taxon>Actinomycetota</taxon>
        <taxon>Actinomycetes</taxon>
        <taxon>Micrococcales</taxon>
        <taxon>Microbacteriaceae</taxon>
        <taxon>Microbacterium</taxon>
    </lineage>
</organism>
<name>A0A2K9D5R1_9MICO</name>
<protein>
    <recommendedName>
        <fullName evidence="3">Barstar (barnase inhibitor) domain-containing protein</fullName>
    </recommendedName>
</protein>
<feature type="compositionally biased region" description="Low complexity" evidence="2">
    <location>
        <begin position="16"/>
        <end position="25"/>
    </location>
</feature>
<evidence type="ECO:0000256" key="1">
    <source>
        <dbReference type="ARBA" id="ARBA00006845"/>
    </source>
</evidence>
<evidence type="ECO:0000313" key="5">
    <source>
        <dbReference type="Proteomes" id="UP000233276"/>
    </source>
</evidence>
<accession>A0A2K9D5R1</accession>
<evidence type="ECO:0000313" key="4">
    <source>
        <dbReference type="EMBL" id="AUG29000.1"/>
    </source>
</evidence>
<proteinExistence type="inferred from homology"/>
<feature type="domain" description="Barstar (barnase inhibitor)" evidence="3">
    <location>
        <begin position="62"/>
        <end position="166"/>
    </location>
</feature>
<evidence type="ECO:0000259" key="3">
    <source>
        <dbReference type="Pfam" id="PF01337"/>
    </source>
</evidence>
<dbReference type="SUPFAM" id="SSF52038">
    <property type="entry name" value="Barstar-related"/>
    <property type="match status" value="1"/>
</dbReference>
<dbReference type="Pfam" id="PF01337">
    <property type="entry name" value="Barstar"/>
    <property type="match status" value="1"/>
</dbReference>
<dbReference type="InterPro" id="IPR035905">
    <property type="entry name" value="Barstar-like_sf"/>
</dbReference>
<dbReference type="Gene3D" id="3.30.370.10">
    <property type="entry name" value="Barstar-like"/>
    <property type="match status" value="1"/>
</dbReference>
<dbReference type="EMBL" id="CP025299">
    <property type="protein sequence ID" value="AUG29000.1"/>
    <property type="molecule type" value="Genomic_DNA"/>
</dbReference>
<dbReference type="InterPro" id="IPR000468">
    <property type="entry name" value="Barstar"/>
</dbReference>
<comment type="similarity">
    <text evidence="1">Belongs to the barstar family.</text>
</comment>
<sequence>MSERQRRIWKSGVGGSRSRSGGVTSLAEPVHEGAGTAFVTLAGQRKEVAKARWNWNTELGLAVRVVRGRKMRVLAGVFNEFAAALQFPTYFGENKAAFDECIREADEFSRDAGLVVLLTEPDQILADEPVESLSWLIWTLEAAAVEWGMPIALGEWWDRPALPFHVVLAGDDPTIADSTSRWEAAGLSRPGTVDATGEISSL</sequence>
<dbReference type="KEGG" id="mhos:CXR34_05620"/>
<feature type="region of interest" description="Disordered" evidence="2">
    <location>
        <begin position="1"/>
        <end position="26"/>
    </location>
</feature>
<gene>
    <name evidence="4" type="ORF">CXR34_05620</name>
</gene>
<reference evidence="4 5" key="1">
    <citation type="submission" date="2017-12" db="EMBL/GenBank/DDBJ databases">
        <title>Isolation and characterization of estrogens degradatiion strain Microbacterium hominis SJTG1.</title>
        <authorList>
            <person name="Xiong W."/>
            <person name="Yin C."/>
            <person name="Zheng D."/>
            <person name="Liang R."/>
        </authorList>
    </citation>
    <scope>NUCLEOTIDE SEQUENCE [LARGE SCALE GENOMIC DNA]</scope>
    <source>
        <strain evidence="4 5">SJTG1</strain>
    </source>
</reference>
<dbReference type="AlphaFoldDB" id="A0A2K9D5R1"/>